<dbReference type="EMBL" id="JACHGK010000016">
    <property type="protein sequence ID" value="MBB6447044.1"/>
    <property type="molecule type" value="Genomic_DNA"/>
</dbReference>
<dbReference type="Pfam" id="PF13148">
    <property type="entry name" value="DUF3987"/>
    <property type="match status" value="1"/>
</dbReference>
<evidence type="ECO:0008006" key="3">
    <source>
        <dbReference type="Google" id="ProtNLM"/>
    </source>
</evidence>
<accession>A0A7X0LY32</accession>
<dbReference type="InterPro" id="IPR025048">
    <property type="entry name" value="DUF3987"/>
</dbReference>
<sequence length="409" mass="47473">MNKLNTENYNYKNNNSLDTVSLPPFPTGVFPKPIQDMIIYQAEANQTNHDIPGMLTLAICSICLKTNFEVKVKEGWKEPLNLYTAIQSESFPRRSSFFSDMLEPIADYEKEWIDKIRPLIKERDMLESKISFYNNQYAKNGNLEHLKKAKRLDEQIRDLSGIHPPVLMVDSVTPEALVHIMYKNNGQLSIISDNGDLFDFLKNEKYMRIFLKAYNQDPIYFNHRLSKVQTQINNPNMSICLSTLTSKIHDLTTLPFGDRLISCFLISYPEEKLAKRQCWIPEDLLNCSECYYPFIQKLLNWQTEKPIQLEMAKDAIELLYQLMNEVEKVFFEGSVFQKELKSWGGKIVSQLLRIAGLLHVTSHAVTAKLIKDVPITISKDTLAAAIRFKDYFIAHKQKVYDEINKYQTE</sequence>
<dbReference type="AlphaFoldDB" id="A0A7X0LY32"/>
<reference evidence="1 2" key="1">
    <citation type="submission" date="2020-08" db="EMBL/GenBank/DDBJ databases">
        <title>Genomic Encyclopedia of Type Strains, Phase IV (KMG-IV): sequencing the most valuable type-strain genomes for metagenomic binning, comparative biology and taxonomic classification.</title>
        <authorList>
            <person name="Goeker M."/>
        </authorList>
    </citation>
    <scope>NUCLEOTIDE SEQUENCE [LARGE SCALE GENOMIC DNA]</scope>
    <source>
        <strain evidence="1 2">DSM 5391</strain>
    </source>
</reference>
<dbReference type="RefSeq" id="WP_184528591.1">
    <property type="nucleotide sequence ID" value="NZ_JACHGK010000016.1"/>
</dbReference>
<proteinExistence type="predicted"/>
<dbReference type="Proteomes" id="UP000531594">
    <property type="component" value="Unassembled WGS sequence"/>
</dbReference>
<comment type="caution">
    <text evidence="1">The sequence shown here is derived from an EMBL/GenBank/DDBJ whole genome shotgun (WGS) entry which is preliminary data.</text>
</comment>
<keyword evidence="2" id="KW-1185">Reference proteome</keyword>
<evidence type="ECO:0000313" key="1">
    <source>
        <dbReference type="EMBL" id="MBB6447044.1"/>
    </source>
</evidence>
<name>A0A7X0LY32_9BACI</name>
<organism evidence="1 2">
    <name type="scientific">Bacillus benzoevorans</name>
    <dbReference type="NCBI Taxonomy" id="1456"/>
    <lineage>
        <taxon>Bacteria</taxon>
        <taxon>Bacillati</taxon>
        <taxon>Bacillota</taxon>
        <taxon>Bacilli</taxon>
        <taxon>Bacillales</taxon>
        <taxon>Bacillaceae</taxon>
        <taxon>Bacillus</taxon>
    </lineage>
</organism>
<gene>
    <name evidence="1" type="ORF">HNR53_003721</name>
</gene>
<protein>
    <recommendedName>
        <fullName evidence="3">DUF3987 domain-containing protein</fullName>
    </recommendedName>
</protein>
<evidence type="ECO:0000313" key="2">
    <source>
        <dbReference type="Proteomes" id="UP000531594"/>
    </source>
</evidence>